<sequence>MTTAPDGSPWAVALHRAANPHTAVGTGIVIAANLVLTCHHVACTADGALHPDLSVAFPLAPKVAYFDRRKVRRCRHDGMREAHVDLVVLELAEPVPATVTPARLRCLAAKPLLDRPFWAYGFPPAVVGGLQATGSVVEAGGYGHVTVDSGTGGPLSKGFSGGALWSPEYQAVVGVVVTADGKGKGQAVTLHHADEQVPAMTLGALSAWRVEDADDAALSAWGWTLSTDGEAGRHWLPRARGVAVDTEGGARFRGRTAALRRVVDFVDGPAPATRPLIVTGSPGVGKSAALGRVVTTADQQIRDGLPDDDTAVRATAGSVSCAVHVKGKTALEVAIEIARAVAVDLPGAPGDLMPAVRDRLARRPARFALVIDALDEAADPGQARQVVDDVLLPLARECGRYGLRVVVGTRRGDDRGDLIACFGEAVELVDLDTPEYFAEADLVNYALATLRLLGAERPGNPYTDPATAAPLARRIAALAKGNFLVAGLVARAHALRDIEPVDPASVSFTATVAHALDSYLAGLPAAGSASARLALTALAYAETPGLPLSLWRIAVTALGGTVTEEELLGFARTSAANFLVETGGGSRPAYRLFHQALNDALLAGASRRDDQRRLVAAWTGLAAEVGWASVPDYLRRSLPQHAWRAGLVERLLADEDYLLHAHLERLLSVVDTERPLAPLSRSRVRLLHRTPLAVAAAPAERAALFSVVDRLDGLGSGIRADGAPYRARWAYTPPRQERSVLDGHSQAVYDVAAVELDDRRLLASAGDDGTVRLWDPLTNQSEAVFTCHGDTIRGLCAVRTGAGETLIATASHDGTVGLWDPRSGQRRHELRGHDDWVRNICVIPLPGGDLLASAGDDRTVRVWDPVTGAQRCALTGHSGWVTAVTYVPAGGRHLLASTGFDGVVRVWEPTVDTRPRLVLTGHVGWVTTLYAVRSPGGTLLASAGYDGTVRLWDPETGDCVHVLETEGPVTDLCTVEVDEGCLLVSTGEDGLIRVWDVPTWTSRPSLRGHASWIRAVCELRTAKDRMLATAGDDGTVRLWDPAGGRPDTVAERDRLGPVHSLCTVPDERPGLVASGGADGRVWLWDAATGERLREIPTPGGPVNAMCAVADVEEPLLVTAQDDNTVGSWSVRHGELAGSMTEHHAPVAAVCPIVIDGETLIASAGDDQAIRVWHPQTGAVRTVLLGHVTRAWVTALATVRWPGVEALASADKSGTVMLWAGRDTPVWTQQGHQDAVTALCGLIVAGRRMLASASADHTIRLWDAEWGQPAGGFTGHTAAVTGLSLVRVGGRDLLASTSRDRTVRIWDPSTGRAVHTIPVYHPALTCCAVDGTLLVGLDQGLLALEIDGGRDVPPEAAARLVGRVAVRC</sequence>
<feature type="repeat" description="WD" evidence="3">
    <location>
        <begin position="830"/>
        <end position="864"/>
    </location>
</feature>
<dbReference type="SUPFAM" id="SSF50998">
    <property type="entry name" value="Quinoprotein alcohol dehydrogenase-like"/>
    <property type="match status" value="1"/>
</dbReference>
<dbReference type="PANTHER" id="PTHR19848:SF8">
    <property type="entry name" value="F-BOX AND WD REPEAT DOMAIN CONTAINING 7"/>
    <property type="match status" value="1"/>
</dbReference>
<feature type="repeat" description="WD" evidence="3">
    <location>
        <begin position="982"/>
        <end position="997"/>
    </location>
</feature>
<organism evidence="4 5">
    <name type="scientific">Micromonospora robiginosa</name>
    <dbReference type="NCBI Taxonomy" id="2749844"/>
    <lineage>
        <taxon>Bacteria</taxon>
        <taxon>Bacillati</taxon>
        <taxon>Actinomycetota</taxon>
        <taxon>Actinomycetes</taxon>
        <taxon>Micromonosporales</taxon>
        <taxon>Micromonosporaceae</taxon>
        <taxon>Micromonospora</taxon>
    </lineage>
</organism>
<dbReference type="KEGG" id="mfeu:H1D33_08165"/>
<evidence type="ECO:0000256" key="3">
    <source>
        <dbReference type="PROSITE-ProRule" id="PRU00221"/>
    </source>
</evidence>
<dbReference type="SMART" id="SM00320">
    <property type="entry name" value="WD40"/>
    <property type="match status" value="13"/>
</dbReference>
<reference evidence="5" key="1">
    <citation type="submission" date="2020-07" db="EMBL/GenBank/DDBJ databases">
        <title>A new Micromonospora strain with potent antibiotic activity isolated from the microbiome of a mid-Atlantic deep-sea sponge.</title>
        <authorList>
            <person name="Back C.R."/>
            <person name="Stennett H.L."/>
            <person name="Williams S.E."/>
            <person name="Wang L."/>
            <person name="Ojeda Gomez J."/>
            <person name="Abdulle O.M."/>
            <person name="Duffy T."/>
            <person name="Hendry K.R."/>
            <person name="Powell D."/>
            <person name="Stach J.E."/>
            <person name="Essex-Lopresti A.E."/>
            <person name="Willis C.L."/>
            <person name="Curnow P."/>
            <person name="Race P.R."/>
        </authorList>
    </citation>
    <scope>NUCLEOTIDE SEQUENCE [LARGE SCALE GENOMIC DNA]</scope>
    <source>
        <strain evidence="5">28ISP2-46</strain>
    </source>
</reference>
<feature type="repeat" description="WD" evidence="3">
    <location>
        <begin position="1272"/>
        <end position="1315"/>
    </location>
</feature>
<evidence type="ECO:0000313" key="5">
    <source>
        <dbReference type="Proteomes" id="UP000510844"/>
    </source>
</evidence>
<dbReference type="CDD" id="cd00200">
    <property type="entry name" value="WD40"/>
    <property type="match status" value="2"/>
</dbReference>
<dbReference type="PROSITE" id="PS50294">
    <property type="entry name" value="WD_REPEATS_REGION"/>
    <property type="match status" value="6"/>
</dbReference>
<dbReference type="RefSeq" id="WP_181571208.1">
    <property type="nucleotide sequence ID" value="NZ_CP059322.2"/>
</dbReference>
<dbReference type="InterPro" id="IPR001680">
    <property type="entry name" value="WD40_rpt"/>
</dbReference>
<dbReference type="EMBL" id="CP059322">
    <property type="protein sequence ID" value="QLQ38793.1"/>
    <property type="molecule type" value="Genomic_DNA"/>
</dbReference>
<dbReference type="PANTHER" id="PTHR19848">
    <property type="entry name" value="WD40 REPEAT PROTEIN"/>
    <property type="match status" value="1"/>
</dbReference>
<keyword evidence="1 3" id="KW-0853">WD repeat</keyword>
<dbReference type="Pfam" id="PF13365">
    <property type="entry name" value="Trypsin_2"/>
    <property type="match status" value="1"/>
</dbReference>
<dbReference type="PRINTS" id="PR00320">
    <property type="entry name" value="GPROTEINBRPT"/>
</dbReference>
<dbReference type="InterPro" id="IPR011047">
    <property type="entry name" value="Quinoprotein_ADH-like_sf"/>
</dbReference>
<evidence type="ECO:0000256" key="1">
    <source>
        <dbReference type="ARBA" id="ARBA00022574"/>
    </source>
</evidence>
<dbReference type="Pfam" id="PF00400">
    <property type="entry name" value="WD40"/>
    <property type="match status" value="10"/>
</dbReference>
<keyword evidence="2" id="KW-0677">Repeat</keyword>
<evidence type="ECO:0000313" key="4">
    <source>
        <dbReference type="EMBL" id="QLQ38793.1"/>
    </source>
</evidence>
<feature type="repeat" description="WD" evidence="3">
    <location>
        <begin position="1071"/>
        <end position="1094"/>
    </location>
</feature>
<accession>A0A7L6BA10</accession>
<proteinExistence type="predicted"/>
<dbReference type="InterPro" id="IPR027417">
    <property type="entry name" value="P-loop_NTPase"/>
</dbReference>
<dbReference type="Gene3D" id="2.130.10.10">
    <property type="entry name" value="YVTN repeat-like/Quinoprotein amine dehydrogenase"/>
    <property type="match status" value="4"/>
</dbReference>
<gene>
    <name evidence="4" type="ORF">H1D33_08165</name>
</gene>
<feature type="repeat" description="WD" evidence="3">
    <location>
        <begin position="874"/>
        <end position="908"/>
    </location>
</feature>
<evidence type="ECO:0000256" key="2">
    <source>
        <dbReference type="ARBA" id="ARBA00022737"/>
    </source>
</evidence>
<dbReference type="SUPFAM" id="SSF50978">
    <property type="entry name" value="WD40 repeat-like"/>
    <property type="match status" value="1"/>
</dbReference>
<dbReference type="InterPro" id="IPR020472">
    <property type="entry name" value="WD40_PAC1"/>
</dbReference>
<dbReference type="PROSITE" id="PS50082">
    <property type="entry name" value="WD_REPEATS_2"/>
    <property type="match status" value="10"/>
</dbReference>
<feature type="repeat" description="WD" evidence="3">
    <location>
        <begin position="806"/>
        <end position="829"/>
    </location>
</feature>
<feature type="repeat" description="WD" evidence="3">
    <location>
        <begin position="919"/>
        <end position="962"/>
    </location>
</feature>
<dbReference type="Proteomes" id="UP000510844">
    <property type="component" value="Chromosome"/>
</dbReference>
<dbReference type="InterPro" id="IPR009003">
    <property type="entry name" value="Peptidase_S1_PA"/>
</dbReference>
<dbReference type="SUPFAM" id="SSF52540">
    <property type="entry name" value="P-loop containing nucleoside triphosphate hydrolases"/>
    <property type="match status" value="1"/>
</dbReference>
<name>A0A7L6BA10_9ACTN</name>
<feature type="repeat" description="WD" evidence="3">
    <location>
        <begin position="1228"/>
        <end position="1262"/>
    </location>
</feature>
<dbReference type="InterPro" id="IPR015943">
    <property type="entry name" value="WD40/YVTN_repeat-like_dom_sf"/>
</dbReference>
<reference evidence="4 5" key="2">
    <citation type="journal article" date="2021" name="Mar. Drugs">
        <title>A New Micromonospora Strain with Antibiotic Activity Isolated from the Microbiome of a Mid-Atlantic Deep-Sea Sponge.</title>
        <authorList>
            <person name="Back C.R."/>
            <person name="Stennett H.L."/>
            <person name="Williams S.E."/>
            <person name="Wang L."/>
            <person name="Ojeda Gomez J."/>
            <person name="Abdulle O.M."/>
            <person name="Duffy T."/>
            <person name="Neal C."/>
            <person name="Mantell J."/>
            <person name="Jepson M.A."/>
            <person name="Hendry K.R."/>
            <person name="Powell D."/>
            <person name="Stach J.E.M."/>
            <person name="Essex-Lopresti A.E."/>
            <person name="Willis C.L."/>
            <person name="Curnow P."/>
            <person name="Race P.R."/>
        </authorList>
    </citation>
    <scope>NUCLEOTIDE SEQUENCE [LARGE SCALE GENOMIC DNA]</scope>
    <source>
        <strain evidence="4 5">28ISP2-46</strain>
    </source>
</reference>
<protein>
    <submittedName>
        <fullName evidence="4">Trypsin-like peptidase domain-containing protein</fullName>
    </submittedName>
</protein>
<keyword evidence="5" id="KW-1185">Reference proteome</keyword>
<dbReference type="SUPFAM" id="SSF50494">
    <property type="entry name" value="Trypsin-like serine proteases"/>
    <property type="match status" value="1"/>
</dbReference>
<feature type="repeat" description="WD" evidence="3">
    <location>
        <begin position="1006"/>
        <end position="1040"/>
    </location>
</feature>
<feature type="repeat" description="WD" evidence="3">
    <location>
        <begin position="741"/>
        <end position="784"/>
    </location>
</feature>
<dbReference type="InterPro" id="IPR036322">
    <property type="entry name" value="WD40_repeat_dom_sf"/>
</dbReference>